<reference evidence="5 6" key="1">
    <citation type="submission" date="2018-08" db="EMBL/GenBank/DDBJ databases">
        <title>Salinimonas sediminis sp. nov., a piezophilic bacterium isolated from a deep-sea sediment sample from the New Britain Trench.</title>
        <authorList>
            <person name="Cao J."/>
        </authorList>
    </citation>
    <scope>NUCLEOTIDE SEQUENCE [LARGE SCALE GENOMIC DNA]</scope>
    <source>
        <strain evidence="5 6">N102</strain>
    </source>
</reference>
<keyword evidence="1" id="KW-0677">Repeat</keyword>
<dbReference type="Pfam" id="PF03445">
    <property type="entry name" value="DUF294"/>
    <property type="match status" value="1"/>
</dbReference>
<keyword evidence="6" id="KW-1185">Reference proteome</keyword>
<gene>
    <name evidence="5" type="ORF">D0Y50_16425</name>
</gene>
<sequence length="624" mass="68652">MSAVPQQVLTFLGESAPFDTLSDSDLGELARHASLIYLTQDNVAELIDKRATSLYLIANGQFTVHDCDGPVKHLSEGDYFNLSNILNKYQTDTAQQSATACSPPTPLSVSVDQPGLIYQFAGDSIASLLQQPAIFMFFSTLYTDMAGHQAIEMSNSMWLYRPLLDVINNQPVSVDHAQSIQAAAMTMADHNVSSVLVTKDNLLTGIVTDRDLRNRVVAHGCDISAPVTQIMTAQPASISDNRTLFDAMALMSEKNIHHLPVVNQTTRQPVGMLTATDLIRLQRSNVLFVIGALAKASNLYELTAVAWQIPHYFASAARRPGDFDIAGKVLSQATDIMTRRLLAFYEADHGPAPMHWCWLAYGSQAREDQTMGSDQDNSLLLARQPDAAASRYFAGMSHYVCQGLAKCGIRLCEGNIMASNPALRQSVDQAYKEAQQWVNQPTPAALLKLNIFLDVRAVAGHRELLAQLHELRMPLFKRPLFLAALVRSTNDIAVPLSLFQKFVYHKQAAYPDSIDIKVNAVAIINNLVRVYALASQISTPGTLPRLAGLPKGSGLSVKDAENLRDIWLFLGRLRWRHQLTNSVTDNRVRVSQLSSIEKHQLKAAFKAIERAQQAAVLRFAGGMG</sequence>
<dbReference type="SMART" id="SM00116">
    <property type="entry name" value="CBS"/>
    <property type="match status" value="2"/>
</dbReference>
<dbReference type="Proteomes" id="UP000262073">
    <property type="component" value="Chromosome"/>
</dbReference>
<protein>
    <submittedName>
        <fullName evidence="5">CBS domain-containing protein</fullName>
    </submittedName>
</protein>
<dbReference type="Pfam" id="PF10335">
    <property type="entry name" value="DUF294_C"/>
    <property type="match status" value="1"/>
</dbReference>
<keyword evidence="2" id="KW-0129">CBS domain</keyword>
<evidence type="ECO:0000313" key="6">
    <source>
        <dbReference type="Proteomes" id="UP000262073"/>
    </source>
</evidence>
<evidence type="ECO:0000259" key="3">
    <source>
        <dbReference type="PROSITE" id="PS50042"/>
    </source>
</evidence>
<feature type="domain" description="CBS" evidence="4">
    <location>
        <begin position="167"/>
        <end position="223"/>
    </location>
</feature>
<dbReference type="PANTHER" id="PTHR48108:SF31">
    <property type="entry name" value="CBS DOMAIN AND CYCLIC NUCLEOTIDE-REGULATED NUCLEOTIDYLTRANSFERASE"/>
    <property type="match status" value="1"/>
</dbReference>
<dbReference type="InterPro" id="IPR018490">
    <property type="entry name" value="cNMP-bd_dom_sf"/>
</dbReference>
<evidence type="ECO:0000256" key="2">
    <source>
        <dbReference type="PROSITE-ProRule" id="PRU00703"/>
    </source>
</evidence>
<name>A0A346NQK0_9ALTE</name>
<dbReference type="Gene3D" id="2.60.120.10">
    <property type="entry name" value="Jelly Rolls"/>
    <property type="match status" value="1"/>
</dbReference>
<dbReference type="InterPro" id="IPR005105">
    <property type="entry name" value="GlnD_Uridyltrans_N"/>
</dbReference>
<dbReference type="InterPro" id="IPR046342">
    <property type="entry name" value="CBS_dom_sf"/>
</dbReference>
<organism evidence="5 6">
    <name type="scientific">Salinimonas sediminis</name>
    <dbReference type="NCBI Taxonomy" id="2303538"/>
    <lineage>
        <taxon>Bacteria</taxon>
        <taxon>Pseudomonadati</taxon>
        <taxon>Pseudomonadota</taxon>
        <taxon>Gammaproteobacteria</taxon>
        <taxon>Alteromonadales</taxon>
        <taxon>Alteromonadaceae</taxon>
        <taxon>Alteromonas/Salinimonas group</taxon>
        <taxon>Salinimonas</taxon>
    </lineage>
</organism>
<feature type="domain" description="CBS" evidence="4">
    <location>
        <begin position="231"/>
        <end position="289"/>
    </location>
</feature>
<proteinExistence type="predicted"/>
<dbReference type="OrthoDB" id="9808528at2"/>
<evidence type="ECO:0000259" key="4">
    <source>
        <dbReference type="PROSITE" id="PS51371"/>
    </source>
</evidence>
<dbReference type="InterPro" id="IPR000595">
    <property type="entry name" value="cNMP-bd_dom"/>
</dbReference>
<dbReference type="CDD" id="cd04587">
    <property type="entry name" value="CBS_pair_CAP-ED_NT_Pol-beta-like_DUF294_assoc"/>
    <property type="match status" value="1"/>
</dbReference>
<dbReference type="InterPro" id="IPR000644">
    <property type="entry name" value="CBS_dom"/>
</dbReference>
<dbReference type="KEGG" id="salm:D0Y50_16425"/>
<dbReference type="RefSeq" id="WP_117318023.1">
    <property type="nucleotide sequence ID" value="NZ_CP031769.1"/>
</dbReference>
<dbReference type="InterPro" id="IPR018821">
    <property type="entry name" value="DUF294_put_nucleoTrafse_sb-bd"/>
</dbReference>
<dbReference type="PROSITE" id="PS51371">
    <property type="entry name" value="CBS"/>
    <property type="match status" value="2"/>
</dbReference>
<dbReference type="SUPFAM" id="SSF54631">
    <property type="entry name" value="CBS-domain pair"/>
    <property type="match status" value="1"/>
</dbReference>
<dbReference type="PANTHER" id="PTHR48108">
    <property type="entry name" value="CBS DOMAIN-CONTAINING PROTEIN CBSX2, CHLOROPLASTIC"/>
    <property type="match status" value="1"/>
</dbReference>
<accession>A0A346NQK0</accession>
<dbReference type="EMBL" id="CP031769">
    <property type="protein sequence ID" value="AXR07807.1"/>
    <property type="molecule type" value="Genomic_DNA"/>
</dbReference>
<dbReference type="PROSITE" id="PS50042">
    <property type="entry name" value="CNMP_BINDING_3"/>
    <property type="match status" value="1"/>
</dbReference>
<evidence type="ECO:0000256" key="1">
    <source>
        <dbReference type="ARBA" id="ARBA00022737"/>
    </source>
</evidence>
<dbReference type="CDD" id="cd05401">
    <property type="entry name" value="NT_GlnE_GlnD_like"/>
    <property type="match status" value="1"/>
</dbReference>
<dbReference type="InterPro" id="IPR051462">
    <property type="entry name" value="CBS_domain-containing"/>
</dbReference>
<dbReference type="SUPFAM" id="SSF51206">
    <property type="entry name" value="cAMP-binding domain-like"/>
    <property type="match status" value="1"/>
</dbReference>
<dbReference type="AlphaFoldDB" id="A0A346NQK0"/>
<dbReference type="Pfam" id="PF00571">
    <property type="entry name" value="CBS"/>
    <property type="match status" value="2"/>
</dbReference>
<dbReference type="GO" id="GO:0008773">
    <property type="term" value="F:[protein-PII] uridylyltransferase activity"/>
    <property type="evidence" value="ECO:0007669"/>
    <property type="project" value="InterPro"/>
</dbReference>
<evidence type="ECO:0000313" key="5">
    <source>
        <dbReference type="EMBL" id="AXR07807.1"/>
    </source>
</evidence>
<dbReference type="Gene3D" id="3.10.580.10">
    <property type="entry name" value="CBS-domain"/>
    <property type="match status" value="1"/>
</dbReference>
<feature type="domain" description="Cyclic nucleotide-binding" evidence="3">
    <location>
        <begin position="17"/>
        <end position="100"/>
    </location>
</feature>
<dbReference type="InterPro" id="IPR014710">
    <property type="entry name" value="RmlC-like_jellyroll"/>
</dbReference>